<protein>
    <submittedName>
        <fullName evidence="1">SERA2</fullName>
    </submittedName>
</protein>
<reference evidence="1" key="1">
    <citation type="journal article" date="2007" name="J. Mol. Evol.">
        <title>Phylogeny and evolution of the SERA multigene family in the genus Plasmodium.</title>
        <authorList>
            <person name="Arisue N."/>
            <person name="Hirai M."/>
            <person name="Arai M."/>
            <person name="Matsuoka H."/>
            <person name="Horii T."/>
        </authorList>
    </citation>
    <scope>NUCLEOTIDE SEQUENCE</scope>
</reference>
<accession>Q0EEE9</accession>
<organism evidence="1">
    <name type="scientific">Plasmodium gallinaceum</name>
    <dbReference type="NCBI Taxonomy" id="5849"/>
    <lineage>
        <taxon>Eukaryota</taxon>
        <taxon>Sar</taxon>
        <taxon>Alveolata</taxon>
        <taxon>Apicomplexa</taxon>
        <taxon>Aconoidasida</taxon>
        <taxon>Haemosporida</taxon>
        <taxon>Plasmodiidae</taxon>
        <taxon>Plasmodium</taxon>
        <taxon>Plasmodium (Haemamoeba)</taxon>
    </lineage>
</organism>
<name>Q0EEE9_PLAGA</name>
<evidence type="ECO:0000313" key="1">
    <source>
        <dbReference type="EMBL" id="BAF31135.1"/>
    </source>
</evidence>
<dbReference type="AlphaFoldDB" id="Q0EEE9"/>
<dbReference type="EMBL" id="AB234604">
    <property type="protein sequence ID" value="BAF31135.1"/>
    <property type="molecule type" value="Genomic_DNA"/>
</dbReference>
<sequence length="31" mass="3607">HQFISECKYSSSIGECLMKRSPNYKCIYCGM</sequence>
<proteinExistence type="predicted"/>
<feature type="non-terminal residue" evidence="1">
    <location>
        <position position="1"/>
    </location>
</feature>